<dbReference type="PROSITE" id="PS50026">
    <property type="entry name" value="EGF_3"/>
    <property type="match status" value="1"/>
</dbReference>
<feature type="region of interest" description="Disordered" evidence="13">
    <location>
        <begin position="196"/>
        <end position="229"/>
    </location>
</feature>
<keyword evidence="6 12" id="KW-0245">EGF-like domain</keyword>
<dbReference type="InterPro" id="IPR040180">
    <property type="entry name" value="Neuregulin"/>
</dbReference>
<dbReference type="Pfam" id="PF13927">
    <property type="entry name" value="Ig_3"/>
    <property type="match status" value="1"/>
</dbReference>
<evidence type="ECO:0000256" key="12">
    <source>
        <dbReference type="PROSITE-ProRule" id="PRU00076"/>
    </source>
</evidence>
<evidence type="ECO:0000256" key="6">
    <source>
        <dbReference type="ARBA" id="ARBA00022536"/>
    </source>
</evidence>
<keyword evidence="8" id="KW-1133">Transmembrane helix</keyword>
<evidence type="ECO:0000256" key="1">
    <source>
        <dbReference type="ARBA" id="ARBA00004251"/>
    </source>
</evidence>
<feature type="disulfide bond" evidence="12">
    <location>
        <begin position="342"/>
        <end position="359"/>
    </location>
</feature>
<dbReference type="SUPFAM" id="SSF48726">
    <property type="entry name" value="Immunoglobulin"/>
    <property type="match status" value="1"/>
</dbReference>
<keyword evidence="7" id="KW-0812">Transmembrane</keyword>
<feature type="disulfide bond" evidence="12">
    <location>
        <begin position="361"/>
        <end position="370"/>
    </location>
</feature>
<dbReference type="Gene3D" id="2.60.40.10">
    <property type="entry name" value="Immunoglobulins"/>
    <property type="match status" value="1"/>
</dbReference>
<comment type="caution">
    <text evidence="16">The sequence shown here is derived from an EMBL/GenBank/DDBJ whole genome shotgun (WGS) entry which is preliminary data.</text>
</comment>
<evidence type="ECO:0000259" key="14">
    <source>
        <dbReference type="PROSITE" id="PS50026"/>
    </source>
</evidence>
<evidence type="ECO:0000256" key="10">
    <source>
        <dbReference type="ARBA" id="ARBA00023136"/>
    </source>
</evidence>
<dbReference type="InterPro" id="IPR000742">
    <property type="entry name" value="EGF"/>
</dbReference>
<feature type="non-terminal residue" evidence="16">
    <location>
        <position position="1"/>
    </location>
</feature>
<name>A0ABQ7SA00_9ACAR</name>
<keyword evidence="10" id="KW-0472">Membrane</keyword>
<keyword evidence="5" id="KW-0964">Secreted</keyword>
<evidence type="ECO:0000256" key="9">
    <source>
        <dbReference type="ARBA" id="ARBA00023030"/>
    </source>
</evidence>
<dbReference type="CDD" id="cd00054">
    <property type="entry name" value="EGF_CA"/>
    <property type="match status" value="1"/>
</dbReference>
<keyword evidence="9" id="KW-0339">Growth factor</keyword>
<dbReference type="Proteomes" id="UP000825002">
    <property type="component" value="Unassembled WGS sequence"/>
</dbReference>
<dbReference type="PANTHER" id="PTHR11100">
    <property type="entry name" value="HEREGULIN-NEUREGULIN FAMILY MEMBER"/>
    <property type="match status" value="1"/>
</dbReference>
<dbReference type="InterPro" id="IPR013783">
    <property type="entry name" value="Ig-like_fold"/>
</dbReference>
<dbReference type="EMBL" id="JAIFTH010000197">
    <property type="protein sequence ID" value="KAG9510233.1"/>
    <property type="molecule type" value="Genomic_DNA"/>
</dbReference>
<feature type="compositionally biased region" description="Polar residues" evidence="13">
    <location>
        <begin position="214"/>
        <end position="223"/>
    </location>
</feature>
<comment type="subcellular location">
    <subcellularLocation>
        <location evidence="1">Cell membrane</location>
        <topology evidence="1">Single-pass type I membrane protein</topology>
    </subcellularLocation>
    <subcellularLocation>
        <location evidence="2">Secreted</location>
    </subcellularLocation>
</comment>
<protein>
    <submittedName>
        <fullName evidence="16">Uncharacterized protein</fullName>
    </submittedName>
</protein>
<dbReference type="Gene3D" id="2.10.25.10">
    <property type="entry name" value="Laminin"/>
    <property type="match status" value="1"/>
</dbReference>
<keyword evidence="17" id="KW-1185">Reference proteome</keyword>
<evidence type="ECO:0000256" key="3">
    <source>
        <dbReference type="ARBA" id="ARBA00008216"/>
    </source>
</evidence>
<dbReference type="InterPro" id="IPR036179">
    <property type="entry name" value="Ig-like_dom_sf"/>
</dbReference>
<dbReference type="InterPro" id="IPR007110">
    <property type="entry name" value="Ig-like_dom"/>
</dbReference>
<sequence>RAPSVQTLAYIAPGSQLQQQQQQQKQVPSSAVDAMRPAIGGNSSTTTITTPLVIGDGVSSVKVENGNKVTLECRVDGNPIPWIVGWFRNGLPMRVPLQRLSQAQARRNQNSTNTSITTKPKRVSIITTSTTLKGSPATMRGRRTATLVTRLMIERANDKNDTGYYECRAMNVLAREPAVGRFRVLVLHHHTTTAPAAASQHITPSAAANSSSSTFVRSPYNHSTDNKDSHLHRHPHNMSMSAINLTPALSTAKPHQHIFTVPDIMITPTHNTILLAATTTTTISVPTTPAATYQTIRTTTTTATIARTATTPVPELETAAPGPPEAPSIGRPCPNGVNEAFCLNNGTCTYLENIRESICICAAGYIGLRCEFKSIKSHR</sequence>
<evidence type="ECO:0000256" key="5">
    <source>
        <dbReference type="ARBA" id="ARBA00022525"/>
    </source>
</evidence>
<evidence type="ECO:0000313" key="16">
    <source>
        <dbReference type="EMBL" id="KAG9510233.1"/>
    </source>
</evidence>
<dbReference type="PANTHER" id="PTHR11100:SF18">
    <property type="entry name" value="PRO-NEUREGULIN-3, MEMBRANE-BOUND ISOFORM"/>
    <property type="match status" value="1"/>
</dbReference>
<comment type="caution">
    <text evidence="12">Lacks conserved residue(s) required for the propagation of feature annotation.</text>
</comment>
<evidence type="ECO:0000256" key="7">
    <source>
        <dbReference type="ARBA" id="ARBA00022692"/>
    </source>
</evidence>
<feature type="domain" description="Ig-like" evidence="15">
    <location>
        <begin position="51"/>
        <end position="180"/>
    </location>
</feature>
<reference evidence="16 17" key="1">
    <citation type="submission" date="2020-10" db="EMBL/GenBank/DDBJ databases">
        <authorList>
            <person name="Klimov P.B."/>
            <person name="Dyachkov S.M."/>
            <person name="Chetverikov P.E."/>
        </authorList>
    </citation>
    <scope>NUCLEOTIDE SEQUENCE [LARGE SCALE GENOMIC DNA]</scope>
    <source>
        <strain evidence="16">BMOC 18-1129-001#AD2665</strain>
        <tissue evidence="16">Entire mites</tissue>
    </source>
</reference>
<keyword evidence="11 12" id="KW-1015">Disulfide bond</keyword>
<evidence type="ECO:0000256" key="13">
    <source>
        <dbReference type="SAM" id="MobiDB-lite"/>
    </source>
</evidence>
<gene>
    <name evidence="16" type="ORF">GZH46_01232</name>
</gene>
<accession>A0ABQ7SA00</accession>
<proteinExistence type="inferred from homology"/>
<keyword evidence="4" id="KW-1003">Cell membrane</keyword>
<evidence type="ECO:0000256" key="11">
    <source>
        <dbReference type="ARBA" id="ARBA00023157"/>
    </source>
</evidence>
<feature type="domain" description="EGF-like" evidence="14">
    <location>
        <begin position="329"/>
        <end position="371"/>
    </location>
</feature>
<dbReference type="PROSITE" id="PS50835">
    <property type="entry name" value="IG_LIKE"/>
    <property type="match status" value="1"/>
</dbReference>
<evidence type="ECO:0000256" key="2">
    <source>
        <dbReference type="ARBA" id="ARBA00004613"/>
    </source>
</evidence>
<evidence type="ECO:0000256" key="8">
    <source>
        <dbReference type="ARBA" id="ARBA00022989"/>
    </source>
</evidence>
<evidence type="ECO:0000256" key="4">
    <source>
        <dbReference type="ARBA" id="ARBA00022475"/>
    </source>
</evidence>
<dbReference type="SUPFAM" id="SSF57196">
    <property type="entry name" value="EGF/Laminin"/>
    <property type="match status" value="1"/>
</dbReference>
<dbReference type="PROSITE" id="PS00022">
    <property type="entry name" value="EGF_1"/>
    <property type="match status" value="1"/>
</dbReference>
<dbReference type="SMART" id="SM00181">
    <property type="entry name" value="EGF"/>
    <property type="match status" value="1"/>
</dbReference>
<organism evidence="16 17">
    <name type="scientific">Fragariocoptes setiger</name>
    <dbReference type="NCBI Taxonomy" id="1670756"/>
    <lineage>
        <taxon>Eukaryota</taxon>
        <taxon>Metazoa</taxon>
        <taxon>Ecdysozoa</taxon>
        <taxon>Arthropoda</taxon>
        <taxon>Chelicerata</taxon>
        <taxon>Arachnida</taxon>
        <taxon>Acari</taxon>
        <taxon>Acariformes</taxon>
        <taxon>Trombidiformes</taxon>
        <taxon>Prostigmata</taxon>
        <taxon>Eupodina</taxon>
        <taxon>Eriophyoidea</taxon>
        <taxon>Phytoptidae</taxon>
        <taxon>Fragariocoptes</taxon>
    </lineage>
</organism>
<dbReference type="PROSITE" id="PS01186">
    <property type="entry name" value="EGF_2"/>
    <property type="match status" value="1"/>
</dbReference>
<comment type="similarity">
    <text evidence="3">Belongs to the neuregulin family.</text>
</comment>
<evidence type="ECO:0000313" key="17">
    <source>
        <dbReference type="Proteomes" id="UP000825002"/>
    </source>
</evidence>
<evidence type="ECO:0000259" key="15">
    <source>
        <dbReference type="PROSITE" id="PS50835"/>
    </source>
</evidence>